<feature type="signal peptide" evidence="1">
    <location>
        <begin position="1"/>
        <end position="29"/>
    </location>
</feature>
<protein>
    <recommendedName>
        <fullName evidence="4">TraB/GumN family protein</fullName>
    </recommendedName>
</protein>
<comment type="caution">
    <text evidence="2">The sequence shown here is derived from an EMBL/GenBank/DDBJ whole genome shotgun (WGS) entry which is preliminary data.</text>
</comment>
<proteinExistence type="predicted"/>
<reference evidence="3" key="1">
    <citation type="submission" date="2020-06" db="EMBL/GenBank/DDBJ databases">
        <title>Draft genomic sequecing of Geomonas sp. Red745.</title>
        <authorList>
            <person name="Itoh H."/>
            <person name="Xu Z.X."/>
            <person name="Ushijima N."/>
            <person name="Masuda Y."/>
            <person name="Shiratori Y."/>
            <person name="Senoo K."/>
        </authorList>
    </citation>
    <scope>NUCLEOTIDE SEQUENCE [LARGE SCALE GENOMIC DNA]</scope>
    <source>
        <strain evidence="3">Red745</strain>
    </source>
</reference>
<keyword evidence="1" id="KW-0732">Signal</keyword>
<gene>
    <name evidence="2" type="ORF">GMLC_15830</name>
</gene>
<evidence type="ECO:0000313" key="3">
    <source>
        <dbReference type="Proteomes" id="UP000587586"/>
    </source>
</evidence>
<sequence length="153" mass="16520">MKTGIKNVVRHCFALALVVSLVGAGSVFAADLPIQNDTGKTLQEMPVLTGAQWQVLQPDAKVAFIWGIGHVVTIEENVIQKHPELKRVGFTAKLAEGLKGVSMDTIIQRVDGFYRDHPEDGDLPVLGVIWAQLVRPNLKAGIADRPFASSTGP</sequence>
<name>A0A6V8N7S9_9BACT</name>
<evidence type="ECO:0008006" key="4">
    <source>
        <dbReference type="Google" id="ProtNLM"/>
    </source>
</evidence>
<accession>A0A6V8N7S9</accession>
<evidence type="ECO:0000256" key="1">
    <source>
        <dbReference type="SAM" id="SignalP"/>
    </source>
</evidence>
<evidence type="ECO:0000313" key="2">
    <source>
        <dbReference type="EMBL" id="GFO68004.1"/>
    </source>
</evidence>
<dbReference type="RefSeq" id="WP_183360531.1">
    <property type="nucleotide sequence ID" value="NZ_BLXZ01000003.1"/>
</dbReference>
<dbReference type="Proteomes" id="UP000587586">
    <property type="component" value="Unassembled WGS sequence"/>
</dbReference>
<organism evidence="2 3">
    <name type="scientific">Geomonas limicola</name>
    <dbReference type="NCBI Taxonomy" id="2740186"/>
    <lineage>
        <taxon>Bacteria</taxon>
        <taxon>Pseudomonadati</taxon>
        <taxon>Thermodesulfobacteriota</taxon>
        <taxon>Desulfuromonadia</taxon>
        <taxon>Geobacterales</taxon>
        <taxon>Geobacteraceae</taxon>
        <taxon>Geomonas</taxon>
    </lineage>
</organism>
<dbReference type="EMBL" id="BLXZ01000003">
    <property type="protein sequence ID" value="GFO68004.1"/>
    <property type="molecule type" value="Genomic_DNA"/>
</dbReference>
<keyword evidence="3" id="KW-1185">Reference proteome</keyword>
<dbReference type="AlphaFoldDB" id="A0A6V8N7S9"/>
<feature type="chain" id="PRO_5028157714" description="TraB/GumN family protein" evidence="1">
    <location>
        <begin position="30"/>
        <end position="153"/>
    </location>
</feature>